<gene>
    <name evidence="7" type="primary">tilS</name>
    <name evidence="10" type="ORF">GCM10007320_61540</name>
</gene>
<proteinExistence type="inferred from homology"/>
<evidence type="ECO:0000313" key="10">
    <source>
        <dbReference type="EMBL" id="GHD02357.1"/>
    </source>
</evidence>
<dbReference type="EMBL" id="BMYK01000039">
    <property type="protein sequence ID" value="GHD02357.1"/>
    <property type="molecule type" value="Genomic_DNA"/>
</dbReference>
<dbReference type="NCBIfam" id="TIGR02432">
    <property type="entry name" value="lysidine_TilS_N"/>
    <property type="match status" value="1"/>
</dbReference>
<keyword evidence="5 7" id="KW-0067">ATP-binding</keyword>
<evidence type="ECO:0000256" key="5">
    <source>
        <dbReference type="ARBA" id="ARBA00022840"/>
    </source>
</evidence>
<dbReference type="Pfam" id="PF01171">
    <property type="entry name" value="ATP_bind_3"/>
    <property type="match status" value="1"/>
</dbReference>
<dbReference type="EC" id="6.3.4.19" evidence="7"/>
<dbReference type="InterPro" id="IPR011063">
    <property type="entry name" value="TilS/TtcA_N"/>
</dbReference>
<evidence type="ECO:0000259" key="9">
    <source>
        <dbReference type="Pfam" id="PF09179"/>
    </source>
</evidence>
<evidence type="ECO:0000256" key="2">
    <source>
        <dbReference type="ARBA" id="ARBA00022598"/>
    </source>
</evidence>
<comment type="function">
    <text evidence="7">Ligates lysine onto the cytidine present at position 34 of the AUA codon-specific tRNA(Ile) that contains the anticodon CAU, in an ATP-dependent manner. Cytidine is converted to lysidine, thus changing the amino acid specificity of the tRNA from methionine to isoleucine.</text>
</comment>
<comment type="catalytic activity">
    <reaction evidence="6 7">
        <text>cytidine(34) in tRNA(Ile2) + L-lysine + ATP = lysidine(34) in tRNA(Ile2) + AMP + diphosphate + H(+)</text>
        <dbReference type="Rhea" id="RHEA:43744"/>
        <dbReference type="Rhea" id="RHEA-COMP:10625"/>
        <dbReference type="Rhea" id="RHEA-COMP:10670"/>
        <dbReference type="ChEBI" id="CHEBI:15378"/>
        <dbReference type="ChEBI" id="CHEBI:30616"/>
        <dbReference type="ChEBI" id="CHEBI:32551"/>
        <dbReference type="ChEBI" id="CHEBI:33019"/>
        <dbReference type="ChEBI" id="CHEBI:82748"/>
        <dbReference type="ChEBI" id="CHEBI:83665"/>
        <dbReference type="ChEBI" id="CHEBI:456215"/>
        <dbReference type="EC" id="6.3.4.19"/>
    </reaction>
</comment>
<feature type="domain" description="tRNA(Ile)-lysidine/2-thiocytidine synthase N-terminal" evidence="8">
    <location>
        <begin position="16"/>
        <end position="195"/>
    </location>
</feature>
<dbReference type="Proteomes" id="UP000626210">
    <property type="component" value="Unassembled WGS sequence"/>
</dbReference>
<keyword evidence="3 7" id="KW-0819">tRNA processing</keyword>
<sequence length="317" mass="33663">MFTEAIAAFAPRLPLAVAYSGGADSSALLRACAARWPGQVHAVHVHHGLQAAADGFEAHCRSTCAALGVPLVVAHVQARHARGQSPEDAARRARYAAIAEVALREWGDGGPRDVALAQHADDQVETIVLALSRGAGLPGLAAMPAQWEQGGLRFHRPLLQVPGAALRAWLAAQGAAWIEDPSNADTAYLRNRIRAELLPVLERLFPAFRSTFARSAAHAAEAQQLLRGLADQDLQATGIPPAIAALQALPRARQANALRHWLAEAHGTAPSAVQLAELLDQIDACRTRGHRLHLKVGAGFVRRSGALLGWYNPALSS</sequence>
<evidence type="ECO:0000256" key="6">
    <source>
        <dbReference type="ARBA" id="ARBA00048539"/>
    </source>
</evidence>
<comment type="similarity">
    <text evidence="7">Belongs to the tRNA(Ile)-lysidine synthase family.</text>
</comment>
<dbReference type="RefSeq" id="WP_229883146.1">
    <property type="nucleotide sequence ID" value="NZ_BMYK01000039.1"/>
</dbReference>
<protein>
    <recommendedName>
        <fullName evidence="7">tRNA(Ile)-lysidine synthase</fullName>
        <ecNumber evidence="7">6.3.4.19</ecNumber>
    </recommendedName>
    <alternativeName>
        <fullName evidence="7">tRNA(Ile)-2-lysyl-cytidine synthase</fullName>
    </alternativeName>
    <alternativeName>
        <fullName evidence="7">tRNA(Ile)-lysidine synthetase</fullName>
    </alternativeName>
</protein>
<keyword evidence="11" id="KW-1185">Reference proteome</keyword>
<reference evidence="11" key="1">
    <citation type="journal article" date="2019" name="Int. J. Syst. Evol. Microbiol.">
        <title>The Global Catalogue of Microorganisms (GCM) 10K type strain sequencing project: providing services to taxonomists for standard genome sequencing and annotation.</title>
        <authorList>
            <consortium name="The Broad Institute Genomics Platform"/>
            <consortium name="The Broad Institute Genome Sequencing Center for Infectious Disease"/>
            <person name="Wu L."/>
            <person name="Ma J."/>
        </authorList>
    </citation>
    <scope>NUCLEOTIDE SEQUENCE [LARGE SCALE GENOMIC DNA]</scope>
    <source>
        <strain evidence="11">KCTC 23314</strain>
    </source>
</reference>
<dbReference type="InterPro" id="IPR015262">
    <property type="entry name" value="tRNA_Ile_lys_synt_subst-bd"/>
</dbReference>
<comment type="domain">
    <text evidence="7">The N-terminal region contains the highly conserved SGGXDS motif, predicted to be a P-loop motif involved in ATP binding.</text>
</comment>
<keyword evidence="4 7" id="KW-0547">Nucleotide-binding</keyword>
<evidence type="ECO:0000259" key="8">
    <source>
        <dbReference type="Pfam" id="PF01171"/>
    </source>
</evidence>
<comment type="caution">
    <text evidence="10">The sequence shown here is derived from an EMBL/GenBank/DDBJ whole genome shotgun (WGS) entry which is preliminary data.</text>
</comment>
<evidence type="ECO:0000256" key="7">
    <source>
        <dbReference type="HAMAP-Rule" id="MF_01161"/>
    </source>
</evidence>
<dbReference type="CDD" id="cd01992">
    <property type="entry name" value="TilS_N"/>
    <property type="match status" value="1"/>
</dbReference>
<keyword evidence="1 7" id="KW-0963">Cytoplasm</keyword>
<organism evidence="10 11">
    <name type="scientific">Pseudorhodoferax aquiterrae</name>
    <dbReference type="NCBI Taxonomy" id="747304"/>
    <lineage>
        <taxon>Bacteria</taxon>
        <taxon>Pseudomonadati</taxon>
        <taxon>Pseudomonadota</taxon>
        <taxon>Betaproteobacteria</taxon>
        <taxon>Burkholderiales</taxon>
        <taxon>Comamonadaceae</taxon>
    </lineage>
</organism>
<evidence type="ECO:0000313" key="11">
    <source>
        <dbReference type="Proteomes" id="UP000626210"/>
    </source>
</evidence>
<name>A0ABQ3GEY3_9BURK</name>
<evidence type="ECO:0000256" key="3">
    <source>
        <dbReference type="ARBA" id="ARBA00022694"/>
    </source>
</evidence>
<dbReference type="InterPro" id="IPR014729">
    <property type="entry name" value="Rossmann-like_a/b/a_fold"/>
</dbReference>
<evidence type="ECO:0000256" key="4">
    <source>
        <dbReference type="ARBA" id="ARBA00022741"/>
    </source>
</evidence>
<dbReference type="InterPro" id="IPR012795">
    <property type="entry name" value="tRNA_Ile_lys_synt_N"/>
</dbReference>
<dbReference type="PANTHER" id="PTHR43033">
    <property type="entry name" value="TRNA(ILE)-LYSIDINE SYNTHASE-RELATED"/>
    <property type="match status" value="1"/>
</dbReference>
<dbReference type="SUPFAM" id="SSF82829">
    <property type="entry name" value="MesJ substrate recognition domain-like"/>
    <property type="match status" value="1"/>
</dbReference>
<dbReference type="Pfam" id="PF09179">
    <property type="entry name" value="TilS"/>
    <property type="match status" value="1"/>
</dbReference>
<evidence type="ECO:0000256" key="1">
    <source>
        <dbReference type="ARBA" id="ARBA00022490"/>
    </source>
</evidence>
<dbReference type="Gene3D" id="1.20.59.20">
    <property type="match status" value="1"/>
</dbReference>
<dbReference type="InterPro" id="IPR012094">
    <property type="entry name" value="tRNA_Ile_lys_synt"/>
</dbReference>
<dbReference type="Gene3D" id="3.40.50.620">
    <property type="entry name" value="HUPs"/>
    <property type="match status" value="1"/>
</dbReference>
<dbReference type="HAMAP" id="MF_01161">
    <property type="entry name" value="tRNA_Ile_lys_synt"/>
    <property type="match status" value="1"/>
</dbReference>
<feature type="binding site" evidence="7">
    <location>
        <begin position="20"/>
        <end position="25"/>
    </location>
    <ligand>
        <name>ATP</name>
        <dbReference type="ChEBI" id="CHEBI:30616"/>
    </ligand>
</feature>
<keyword evidence="2 7" id="KW-0436">Ligase</keyword>
<dbReference type="SUPFAM" id="SSF52402">
    <property type="entry name" value="Adenine nucleotide alpha hydrolases-like"/>
    <property type="match status" value="1"/>
</dbReference>
<comment type="subcellular location">
    <subcellularLocation>
        <location evidence="7">Cytoplasm</location>
    </subcellularLocation>
</comment>
<dbReference type="PANTHER" id="PTHR43033:SF1">
    <property type="entry name" value="TRNA(ILE)-LYSIDINE SYNTHASE-RELATED"/>
    <property type="match status" value="1"/>
</dbReference>
<accession>A0ABQ3GEY3</accession>
<feature type="domain" description="tRNA(Ile)-lysidine synthase substrate-binding" evidence="9">
    <location>
        <begin position="243"/>
        <end position="304"/>
    </location>
</feature>